<evidence type="ECO:0000313" key="2">
    <source>
        <dbReference type="Proteomes" id="UP000499080"/>
    </source>
</evidence>
<feature type="non-terminal residue" evidence="1">
    <location>
        <position position="1"/>
    </location>
</feature>
<dbReference type="Proteomes" id="UP000499080">
    <property type="component" value="Unassembled WGS sequence"/>
</dbReference>
<protein>
    <submittedName>
        <fullName evidence="1">Uncharacterized protein</fullName>
    </submittedName>
</protein>
<organism evidence="1 2">
    <name type="scientific">Araneus ventricosus</name>
    <name type="common">Orbweaver spider</name>
    <name type="synonym">Epeira ventricosa</name>
    <dbReference type="NCBI Taxonomy" id="182803"/>
    <lineage>
        <taxon>Eukaryota</taxon>
        <taxon>Metazoa</taxon>
        <taxon>Ecdysozoa</taxon>
        <taxon>Arthropoda</taxon>
        <taxon>Chelicerata</taxon>
        <taxon>Arachnida</taxon>
        <taxon>Araneae</taxon>
        <taxon>Araneomorphae</taxon>
        <taxon>Entelegynae</taxon>
        <taxon>Araneoidea</taxon>
        <taxon>Araneidae</taxon>
        <taxon>Araneus</taxon>
    </lineage>
</organism>
<dbReference type="EMBL" id="BGPR01177545">
    <property type="protein sequence ID" value="GBM51821.1"/>
    <property type="molecule type" value="Genomic_DNA"/>
</dbReference>
<accession>A0A4Y2GEL2</accession>
<proteinExistence type="predicted"/>
<sequence length="53" mass="5898">RDRLPEKGTFRRPEAVLSDNGTGCLKTGHFGIPKLCLGTTGPAAWKRDVWSHY</sequence>
<keyword evidence="2" id="KW-1185">Reference proteome</keyword>
<comment type="caution">
    <text evidence="1">The sequence shown here is derived from an EMBL/GenBank/DDBJ whole genome shotgun (WGS) entry which is preliminary data.</text>
</comment>
<reference evidence="1 2" key="1">
    <citation type="journal article" date="2019" name="Sci. Rep.">
        <title>Orb-weaving spider Araneus ventricosus genome elucidates the spidroin gene catalogue.</title>
        <authorList>
            <person name="Kono N."/>
            <person name="Nakamura H."/>
            <person name="Ohtoshi R."/>
            <person name="Moran D.A.P."/>
            <person name="Shinohara A."/>
            <person name="Yoshida Y."/>
            <person name="Fujiwara M."/>
            <person name="Mori M."/>
            <person name="Tomita M."/>
            <person name="Arakawa K."/>
        </authorList>
    </citation>
    <scope>NUCLEOTIDE SEQUENCE [LARGE SCALE GENOMIC DNA]</scope>
</reference>
<name>A0A4Y2GEL2_ARAVE</name>
<gene>
    <name evidence="1" type="ORF">AVEN_51880_1</name>
</gene>
<dbReference type="AlphaFoldDB" id="A0A4Y2GEL2"/>
<evidence type="ECO:0000313" key="1">
    <source>
        <dbReference type="EMBL" id="GBM51821.1"/>
    </source>
</evidence>